<evidence type="ECO:0000256" key="3">
    <source>
        <dbReference type="ARBA" id="ARBA00005590"/>
    </source>
</evidence>
<evidence type="ECO:0000256" key="2">
    <source>
        <dbReference type="ARBA" id="ARBA00004236"/>
    </source>
</evidence>
<comment type="subcellular location">
    <subcellularLocation>
        <location evidence="2">Cell membrane</location>
    </subcellularLocation>
    <subcellularLocation>
        <location evidence="1">Endomembrane system</location>
        <topology evidence="1">Multi-pass membrane protein</topology>
    </subcellularLocation>
</comment>
<keyword evidence="4" id="KW-0813">Transport</keyword>
<feature type="transmembrane region" description="Helical" evidence="13">
    <location>
        <begin position="72"/>
        <end position="93"/>
    </location>
</feature>
<dbReference type="EMBL" id="SDMP01000018">
    <property type="protein sequence ID" value="RYQ94351.1"/>
    <property type="molecule type" value="Genomic_DNA"/>
</dbReference>
<feature type="transmembrane region" description="Helical" evidence="13">
    <location>
        <begin position="221"/>
        <end position="243"/>
    </location>
</feature>
<feature type="transmembrane region" description="Helical" evidence="13">
    <location>
        <begin position="350"/>
        <end position="374"/>
    </location>
</feature>
<evidence type="ECO:0000256" key="6">
    <source>
        <dbReference type="ARBA" id="ARBA00022692"/>
    </source>
</evidence>
<evidence type="ECO:0000256" key="4">
    <source>
        <dbReference type="ARBA" id="ARBA00022448"/>
    </source>
</evidence>
<evidence type="ECO:0000256" key="11">
    <source>
        <dbReference type="ARBA" id="ARBA00023294"/>
    </source>
</evidence>
<dbReference type="PANTHER" id="PTHR48017">
    <property type="entry name" value="OS05G0424000 PROTEIN-RELATED"/>
    <property type="match status" value="1"/>
</dbReference>
<comment type="function">
    <text evidence="12">Carrier protein involved in proton-driven auxin influx. Mediates the formation of auxin gradient from developing leaves (site of auxin biosynthesis) to tips by contributing to the loading of auxin in vascular tissues and facilitating acropetal (base to tip) auxin transport within inner tissues of the root apex, and basipetal (tip to base) auxin transport within outer tissues of the root apex. May be involved in lateral roots and nodules formation.</text>
</comment>
<evidence type="ECO:0000256" key="7">
    <source>
        <dbReference type="ARBA" id="ARBA00022847"/>
    </source>
</evidence>
<keyword evidence="16" id="KW-1185">Reference proteome</keyword>
<keyword evidence="7" id="KW-0769">Symport</keyword>
<evidence type="ECO:0000256" key="5">
    <source>
        <dbReference type="ARBA" id="ARBA00022475"/>
    </source>
</evidence>
<evidence type="ECO:0000256" key="8">
    <source>
        <dbReference type="ARBA" id="ARBA00022970"/>
    </source>
</evidence>
<keyword evidence="8" id="KW-0029">Amino-acid transport</keyword>
<name>A0A444XX69_ARAHY</name>
<reference evidence="15 16" key="1">
    <citation type="submission" date="2019-01" db="EMBL/GenBank/DDBJ databases">
        <title>Sequencing of cultivated peanut Arachis hypogaea provides insights into genome evolution and oil improvement.</title>
        <authorList>
            <person name="Chen X."/>
        </authorList>
    </citation>
    <scope>NUCLEOTIDE SEQUENCE [LARGE SCALE GENOMIC DNA]</scope>
    <source>
        <strain evidence="16">cv. Fuhuasheng</strain>
        <tissue evidence="15">Leaves</tissue>
    </source>
</reference>
<evidence type="ECO:0000256" key="9">
    <source>
        <dbReference type="ARBA" id="ARBA00022989"/>
    </source>
</evidence>
<evidence type="ECO:0000256" key="13">
    <source>
        <dbReference type="SAM" id="Phobius"/>
    </source>
</evidence>
<keyword evidence="5" id="KW-1003">Cell membrane</keyword>
<keyword evidence="6 13" id="KW-0812">Transmembrane</keyword>
<dbReference type="Gene3D" id="1.20.1740.10">
    <property type="entry name" value="Amino acid/polyamine transporter I"/>
    <property type="match status" value="1"/>
</dbReference>
<comment type="caution">
    <text evidence="15">The sequence shown here is derived from an EMBL/GenBank/DDBJ whole genome shotgun (WGS) entry which is preliminary data.</text>
</comment>
<dbReference type="GO" id="GO:0006865">
    <property type="term" value="P:amino acid transport"/>
    <property type="evidence" value="ECO:0007669"/>
    <property type="project" value="UniProtKB-KW"/>
</dbReference>
<dbReference type="AlphaFoldDB" id="A0A444XX69"/>
<dbReference type="GO" id="GO:0015293">
    <property type="term" value="F:symporter activity"/>
    <property type="evidence" value="ECO:0007669"/>
    <property type="project" value="UniProtKB-KW"/>
</dbReference>
<dbReference type="GO" id="GO:0005886">
    <property type="term" value="C:plasma membrane"/>
    <property type="evidence" value="ECO:0007669"/>
    <property type="project" value="UniProtKB-SubCell"/>
</dbReference>
<dbReference type="Proteomes" id="UP000289738">
    <property type="component" value="Chromosome B08"/>
</dbReference>
<evidence type="ECO:0000313" key="16">
    <source>
        <dbReference type="Proteomes" id="UP000289738"/>
    </source>
</evidence>
<evidence type="ECO:0000259" key="14">
    <source>
        <dbReference type="Pfam" id="PF01490"/>
    </source>
</evidence>
<dbReference type="GO" id="GO:0009734">
    <property type="term" value="P:auxin-activated signaling pathway"/>
    <property type="evidence" value="ECO:0007669"/>
    <property type="project" value="UniProtKB-KW"/>
</dbReference>
<evidence type="ECO:0000256" key="10">
    <source>
        <dbReference type="ARBA" id="ARBA00023136"/>
    </source>
</evidence>
<evidence type="ECO:0000256" key="1">
    <source>
        <dbReference type="ARBA" id="ARBA00004127"/>
    </source>
</evidence>
<organism evidence="15 16">
    <name type="scientific">Arachis hypogaea</name>
    <name type="common">Peanut</name>
    <dbReference type="NCBI Taxonomy" id="3818"/>
    <lineage>
        <taxon>Eukaryota</taxon>
        <taxon>Viridiplantae</taxon>
        <taxon>Streptophyta</taxon>
        <taxon>Embryophyta</taxon>
        <taxon>Tracheophyta</taxon>
        <taxon>Spermatophyta</taxon>
        <taxon>Magnoliopsida</taxon>
        <taxon>eudicotyledons</taxon>
        <taxon>Gunneridae</taxon>
        <taxon>Pentapetalae</taxon>
        <taxon>rosids</taxon>
        <taxon>fabids</taxon>
        <taxon>Fabales</taxon>
        <taxon>Fabaceae</taxon>
        <taxon>Papilionoideae</taxon>
        <taxon>50 kb inversion clade</taxon>
        <taxon>dalbergioids sensu lato</taxon>
        <taxon>Dalbergieae</taxon>
        <taxon>Pterocarpus clade</taxon>
        <taxon>Arachis</taxon>
    </lineage>
</organism>
<dbReference type="InterPro" id="IPR013057">
    <property type="entry name" value="AA_transpt_TM"/>
</dbReference>
<feature type="transmembrane region" description="Helical" evidence="13">
    <location>
        <begin position="99"/>
        <end position="121"/>
    </location>
</feature>
<feature type="domain" description="Amino acid transporter transmembrane" evidence="14">
    <location>
        <begin position="65"/>
        <end position="381"/>
    </location>
</feature>
<feature type="transmembrane region" description="Helical" evidence="13">
    <location>
        <begin position="309"/>
        <end position="330"/>
    </location>
</feature>
<keyword evidence="10 13" id="KW-0472">Membrane</keyword>
<keyword evidence="9 13" id="KW-1133">Transmembrane helix</keyword>
<accession>A0A444XX69</accession>
<proteinExistence type="inferred from homology"/>
<evidence type="ECO:0000256" key="12">
    <source>
        <dbReference type="ARBA" id="ARBA00045588"/>
    </source>
</evidence>
<evidence type="ECO:0000313" key="15">
    <source>
        <dbReference type="EMBL" id="RYQ94351.1"/>
    </source>
</evidence>
<comment type="similarity">
    <text evidence="3">Belongs to the amino acid/polyamine transporter 2 family. Amino acid/auxin permease (AAAP) (TC 2.A.18.1) subfamily.</text>
</comment>
<dbReference type="Pfam" id="PF01490">
    <property type="entry name" value="Aa_trans"/>
    <property type="match status" value="1"/>
</dbReference>
<protein>
    <recommendedName>
        <fullName evidence="14">Amino acid transporter transmembrane domain-containing protein</fullName>
    </recommendedName>
</protein>
<keyword evidence="11" id="KW-0927">Auxin signaling pathway</keyword>
<dbReference type="GO" id="GO:0012505">
    <property type="term" value="C:endomembrane system"/>
    <property type="evidence" value="ECO:0007669"/>
    <property type="project" value="UniProtKB-SubCell"/>
</dbReference>
<sequence>MHNTQDIIEEISSAATTQDRIEEIEEISSAATTQDRIEEIEEIEISSVSHHEDASLYDDDGRQKRTGTMWTTSSYIITAVIGSGTLSLAWSIAQLGWSGGLIVMIFGLLTLYTSHFLANCYRAGDPITGKRNYTYMEAVENILGGKNSIFCGIIQYANLYGTSIGYTIAAAMSMMAIKKTNCIYFSHGTKTCHVSGNHYIIWFGTIQLGFSQISNIHKMKWLSNLSTIMSFTYSLIALALGIAQISENRAFKGTIAGAEAETHAKKVWAIFQALGNIAFAYSFSDILIEIQDTIKSPLEVTTMKRATNLSITTSTIFYVVCGCIGYGAFGNSAPGNLLTAFHKPVWLVDLANLTLVIQLVGAYQIYSQPLFAFVEERITKKWEIIGKEYKV</sequence>
<dbReference type="STRING" id="3818.A0A444XX69"/>
<gene>
    <name evidence="15" type="ORF">Ahy_B08g089253</name>
</gene>